<feature type="transmembrane region" description="Helical" evidence="2">
    <location>
        <begin position="290"/>
        <end position="308"/>
    </location>
</feature>
<evidence type="ECO:0000313" key="3">
    <source>
        <dbReference type="EMBL" id="GHA13609.1"/>
    </source>
</evidence>
<dbReference type="GO" id="GO:0042910">
    <property type="term" value="F:xenobiotic transmembrane transporter activity"/>
    <property type="evidence" value="ECO:0007669"/>
    <property type="project" value="InterPro"/>
</dbReference>
<keyword evidence="2" id="KW-0472">Membrane</keyword>
<dbReference type="AlphaFoldDB" id="A0A918RYF7"/>
<feature type="transmembrane region" description="Helical" evidence="2">
    <location>
        <begin position="364"/>
        <end position="386"/>
    </location>
</feature>
<dbReference type="RefSeq" id="WP_189423065.1">
    <property type="nucleotide sequence ID" value="NZ_BMZE01000001.1"/>
</dbReference>
<feature type="transmembrane region" description="Helical" evidence="2">
    <location>
        <begin position="198"/>
        <end position="222"/>
    </location>
</feature>
<evidence type="ECO:0000256" key="2">
    <source>
        <dbReference type="SAM" id="Phobius"/>
    </source>
</evidence>
<reference evidence="3" key="2">
    <citation type="submission" date="2020-09" db="EMBL/GenBank/DDBJ databases">
        <authorList>
            <person name="Sun Q."/>
            <person name="Kim S."/>
        </authorList>
    </citation>
    <scope>NUCLEOTIDE SEQUENCE</scope>
    <source>
        <strain evidence="3">KCTC 32437</strain>
    </source>
</reference>
<feature type="transmembrane region" description="Helical" evidence="2">
    <location>
        <begin position="320"/>
        <end position="344"/>
    </location>
</feature>
<dbReference type="Pfam" id="PF01554">
    <property type="entry name" value="MatE"/>
    <property type="match status" value="2"/>
</dbReference>
<proteinExistence type="predicted"/>
<feature type="transmembrane region" description="Helical" evidence="2">
    <location>
        <begin position="243"/>
        <end position="270"/>
    </location>
</feature>
<keyword evidence="4" id="KW-1185">Reference proteome</keyword>
<keyword evidence="2" id="KW-1133">Transmembrane helix</keyword>
<reference evidence="3" key="1">
    <citation type="journal article" date="2014" name="Int. J. Syst. Evol. Microbiol.">
        <title>Complete genome sequence of Corynebacterium casei LMG S-19264T (=DSM 44701T), isolated from a smear-ripened cheese.</title>
        <authorList>
            <consortium name="US DOE Joint Genome Institute (JGI-PGF)"/>
            <person name="Walter F."/>
            <person name="Albersmeier A."/>
            <person name="Kalinowski J."/>
            <person name="Ruckert C."/>
        </authorList>
    </citation>
    <scope>NUCLEOTIDE SEQUENCE</scope>
    <source>
        <strain evidence="3">KCTC 32437</strain>
    </source>
</reference>
<feature type="transmembrane region" description="Helical" evidence="2">
    <location>
        <begin position="398"/>
        <end position="421"/>
    </location>
</feature>
<keyword evidence="1" id="KW-0813">Transport</keyword>
<keyword evidence="2" id="KW-0812">Transmembrane</keyword>
<feature type="transmembrane region" description="Helical" evidence="2">
    <location>
        <begin position="100"/>
        <end position="121"/>
    </location>
</feature>
<dbReference type="InterPro" id="IPR050222">
    <property type="entry name" value="MATE_MdtK"/>
</dbReference>
<comment type="caution">
    <text evidence="3">The sequence shown here is derived from an EMBL/GenBank/DDBJ whole genome shotgun (WGS) entry which is preliminary data.</text>
</comment>
<organism evidence="3 4">
    <name type="scientific">Devosia pacifica</name>
    <dbReference type="NCBI Taxonomy" id="1335967"/>
    <lineage>
        <taxon>Bacteria</taxon>
        <taxon>Pseudomonadati</taxon>
        <taxon>Pseudomonadota</taxon>
        <taxon>Alphaproteobacteria</taxon>
        <taxon>Hyphomicrobiales</taxon>
        <taxon>Devosiaceae</taxon>
        <taxon>Devosia</taxon>
    </lineage>
</organism>
<feature type="transmembrane region" description="Helical" evidence="2">
    <location>
        <begin position="170"/>
        <end position="192"/>
    </location>
</feature>
<accession>A0A918RYF7</accession>
<sequence length="469" mass="49194">MILKARSERPEQSELAALLVIAAPLAATQLSQLAMSLIASFALGRLDSAAFAAGGICAIIIQTITVVSQGLIAGVQPLLAADRGARFERIEGDGLGVKGFAGAYVLALALSLLAVIALYNLGQLLVLFQFDPLVIEKAERFVRPAAWSLPAVLLLAPMRFHLAVEQRTWVIMLAACGGVAVYSGLLMLLVFGPMTLGIAGAGLALTITWWLITAAVALYLWVGRLFPAGLAELSVADLKAGVLAVFGIGWPIAVIYGAELGLTTVLALLVGSFGTMSMAAHQVTHSINSVAFMPAVALGQAVTVRVAYHMGRRRADAARAAGNLALVVVAVQMSLLGVAVVLFSDQITLLFIGADNPDAGRIMAITRTLNVILALFLIFDGFQAVASGALRGLKDTRVPMLLGVFSYWVIGLPLALLTAFHLGLGPAGIWIGILGGIGTVACLLLYRWHKRTAIKAVPLQALTPEPAQR</sequence>
<feature type="transmembrane region" description="Helical" evidence="2">
    <location>
        <begin position="427"/>
        <end position="446"/>
    </location>
</feature>
<dbReference type="Proteomes" id="UP000646579">
    <property type="component" value="Unassembled WGS sequence"/>
</dbReference>
<evidence type="ECO:0000256" key="1">
    <source>
        <dbReference type="ARBA" id="ARBA00022448"/>
    </source>
</evidence>
<protein>
    <submittedName>
        <fullName evidence="3">Multidrug resistance protein NorM</fullName>
    </submittedName>
</protein>
<dbReference type="EMBL" id="BMZE01000001">
    <property type="protein sequence ID" value="GHA13609.1"/>
    <property type="molecule type" value="Genomic_DNA"/>
</dbReference>
<dbReference type="PANTHER" id="PTHR43298:SF2">
    <property type="entry name" value="FMN_FAD EXPORTER YEEO-RELATED"/>
    <property type="match status" value="1"/>
</dbReference>
<dbReference type="GO" id="GO:0005886">
    <property type="term" value="C:plasma membrane"/>
    <property type="evidence" value="ECO:0007669"/>
    <property type="project" value="TreeGrafter"/>
</dbReference>
<dbReference type="InterPro" id="IPR002528">
    <property type="entry name" value="MATE_fam"/>
</dbReference>
<evidence type="ECO:0000313" key="4">
    <source>
        <dbReference type="Proteomes" id="UP000646579"/>
    </source>
</evidence>
<name>A0A918RYF7_9HYPH</name>
<dbReference type="GO" id="GO:0015297">
    <property type="term" value="F:antiporter activity"/>
    <property type="evidence" value="ECO:0007669"/>
    <property type="project" value="InterPro"/>
</dbReference>
<dbReference type="NCBIfam" id="TIGR00797">
    <property type="entry name" value="matE"/>
    <property type="match status" value="1"/>
</dbReference>
<feature type="transmembrane region" description="Helical" evidence="2">
    <location>
        <begin position="52"/>
        <end position="79"/>
    </location>
</feature>
<dbReference type="PANTHER" id="PTHR43298">
    <property type="entry name" value="MULTIDRUG RESISTANCE PROTEIN NORM-RELATED"/>
    <property type="match status" value="1"/>
</dbReference>
<gene>
    <name evidence="3" type="primary">norM</name>
    <name evidence="3" type="ORF">GCM10007989_05260</name>
</gene>